<gene>
    <name evidence="3" type="ORF">Afil01_15880</name>
</gene>
<comment type="caution">
    <text evidence="3">The sequence shown here is derived from an EMBL/GenBank/DDBJ whole genome shotgun (WGS) entry which is preliminary data.</text>
</comment>
<keyword evidence="4" id="KW-1185">Reference proteome</keyword>
<protein>
    <recommendedName>
        <fullName evidence="2">PPE domain-containing protein</fullName>
    </recommendedName>
</protein>
<sequence>MIRETAEALARHEGTGGAWERVAEELRAAAEAYTRAVDKLTWTGPGAASYLAVAASYRRTLLEAAERADAVAADVRREEEQADTTVALESAAGVLAEIAAVHGLAQAMSEATGGASMLAAVAWHASRGEEALGVLRDAVERTRAASRRVAERGARAGDDDRGRAVGYAEVSELLAVQSARLRGRAGADDLGHSTG</sequence>
<proteinExistence type="inferred from homology"/>
<name>A0A9W6SLG7_9ACTN</name>
<comment type="similarity">
    <text evidence="1">Belongs to the mycobacterial PPE family.</text>
</comment>
<feature type="domain" description="PPE" evidence="2">
    <location>
        <begin position="17"/>
        <end position="76"/>
    </location>
</feature>
<dbReference type="Proteomes" id="UP001165079">
    <property type="component" value="Unassembled WGS sequence"/>
</dbReference>
<accession>A0A9W6SLG7</accession>
<dbReference type="InterPro" id="IPR000030">
    <property type="entry name" value="PPE_dom"/>
</dbReference>
<dbReference type="AlphaFoldDB" id="A0A9W6SLG7"/>
<dbReference type="SUPFAM" id="SSF140459">
    <property type="entry name" value="PE/PPE dimer-like"/>
    <property type="match status" value="1"/>
</dbReference>
<organism evidence="3 4">
    <name type="scientific">Actinorhabdospora filicis</name>
    <dbReference type="NCBI Taxonomy" id="1785913"/>
    <lineage>
        <taxon>Bacteria</taxon>
        <taxon>Bacillati</taxon>
        <taxon>Actinomycetota</taxon>
        <taxon>Actinomycetes</taxon>
        <taxon>Micromonosporales</taxon>
        <taxon>Micromonosporaceae</taxon>
        <taxon>Actinorhabdospora</taxon>
    </lineage>
</organism>
<evidence type="ECO:0000313" key="3">
    <source>
        <dbReference type="EMBL" id="GLZ76781.1"/>
    </source>
</evidence>
<evidence type="ECO:0000256" key="1">
    <source>
        <dbReference type="ARBA" id="ARBA00010652"/>
    </source>
</evidence>
<dbReference type="Gene3D" id="1.20.1260.20">
    <property type="entry name" value="PPE superfamily"/>
    <property type="match status" value="1"/>
</dbReference>
<dbReference type="InterPro" id="IPR038332">
    <property type="entry name" value="PPE_sf"/>
</dbReference>
<reference evidence="3" key="1">
    <citation type="submission" date="2023-03" db="EMBL/GenBank/DDBJ databases">
        <title>Actinorhabdospora filicis NBRC 111898.</title>
        <authorList>
            <person name="Ichikawa N."/>
            <person name="Sato H."/>
            <person name="Tonouchi N."/>
        </authorList>
    </citation>
    <scope>NUCLEOTIDE SEQUENCE</scope>
    <source>
        <strain evidence="3">NBRC 111898</strain>
    </source>
</reference>
<evidence type="ECO:0000259" key="2">
    <source>
        <dbReference type="Pfam" id="PF00823"/>
    </source>
</evidence>
<dbReference type="Pfam" id="PF00823">
    <property type="entry name" value="PPE"/>
    <property type="match status" value="1"/>
</dbReference>
<dbReference type="EMBL" id="BSTX01000001">
    <property type="protein sequence ID" value="GLZ76781.1"/>
    <property type="molecule type" value="Genomic_DNA"/>
</dbReference>
<evidence type="ECO:0000313" key="4">
    <source>
        <dbReference type="Proteomes" id="UP001165079"/>
    </source>
</evidence>
<dbReference type="RefSeq" id="WP_285661939.1">
    <property type="nucleotide sequence ID" value="NZ_BSTX01000001.1"/>
</dbReference>